<sequence length="214" mass="25367">MALDNIYMKTIFISLLIIFFSFTEYNKSDIRLRIINTNIRDNEKITFQIENNSKINYCFIIDTVFPIRSTDYYHDLNALINPKLTIYDGQNKINSIWVKDVSYDKNSQNNTNLDNYGHSQKYVKEDKLSLIFVKANSSVKLNIPFHLVVRENEETIIYYKLNDNEKYKCEIEYSVKKDFINKRFSNSVIDSVKKKGYKFFTDKLVSNKLPLILK</sequence>
<organism evidence="1 2">
    <name type="scientific">Flavobacterium crassostreae</name>
    <dbReference type="NCBI Taxonomy" id="1763534"/>
    <lineage>
        <taxon>Bacteria</taxon>
        <taxon>Pseudomonadati</taxon>
        <taxon>Bacteroidota</taxon>
        <taxon>Flavobacteriia</taxon>
        <taxon>Flavobacteriales</taxon>
        <taxon>Flavobacteriaceae</taxon>
        <taxon>Flavobacterium</taxon>
    </lineage>
</organism>
<dbReference type="STRING" id="1763534.GCA_001831475_00596"/>
<dbReference type="Proteomes" id="UP000093510">
    <property type="component" value="Unassembled WGS sequence"/>
</dbReference>
<accession>A0A1B9E0C2</accession>
<dbReference type="EMBL" id="LVEP01000029">
    <property type="protein sequence ID" value="OCB75403.1"/>
    <property type="molecule type" value="Genomic_DNA"/>
</dbReference>
<keyword evidence="2" id="KW-1185">Reference proteome</keyword>
<name>A0A1B9E0C2_9FLAO</name>
<proteinExistence type="predicted"/>
<protein>
    <submittedName>
        <fullName evidence="1">Uncharacterized protein</fullName>
    </submittedName>
</protein>
<reference evidence="1 2" key="1">
    <citation type="submission" date="2016-03" db="EMBL/GenBank/DDBJ databases">
        <authorList>
            <person name="Ploux O."/>
        </authorList>
    </citation>
    <scope>NUCLEOTIDE SEQUENCE [LARGE SCALE GENOMIC DNA]</scope>
    <source>
        <strain evidence="1 2">LPB0076</strain>
    </source>
</reference>
<evidence type="ECO:0000313" key="1">
    <source>
        <dbReference type="EMBL" id="OCB75403.1"/>
    </source>
</evidence>
<comment type="caution">
    <text evidence="1">The sequence shown here is derived from an EMBL/GenBank/DDBJ whole genome shotgun (WGS) entry which is preliminary data.</text>
</comment>
<dbReference type="AlphaFoldDB" id="A0A1B9E0C2"/>
<evidence type="ECO:0000313" key="2">
    <source>
        <dbReference type="Proteomes" id="UP000093510"/>
    </source>
</evidence>
<gene>
    <name evidence="1" type="ORF">LPBF_08405</name>
</gene>